<evidence type="ECO:0000259" key="2">
    <source>
        <dbReference type="Pfam" id="PF02897"/>
    </source>
</evidence>
<dbReference type="EMBL" id="KQ964695">
    <property type="protein sequence ID" value="KXN66722.1"/>
    <property type="molecule type" value="Genomic_DNA"/>
</dbReference>
<dbReference type="SUPFAM" id="SSF50993">
    <property type="entry name" value="Peptidase/esterase 'gauge' domain"/>
    <property type="match status" value="1"/>
</dbReference>
<organism evidence="3 4">
    <name type="scientific">Conidiobolus coronatus (strain ATCC 28846 / CBS 209.66 / NRRL 28638)</name>
    <name type="common">Delacroixia coronata</name>
    <dbReference type="NCBI Taxonomy" id="796925"/>
    <lineage>
        <taxon>Eukaryota</taxon>
        <taxon>Fungi</taxon>
        <taxon>Fungi incertae sedis</taxon>
        <taxon>Zoopagomycota</taxon>
        <taxon>Entomophthoromycotina</taxon>
        <taxon>Entomophthoromycetes</taxon>
        <taxon>Entomophthorales</taxon>
        <taxon>Ancylistaceae</taxon>
        <taxon>Conidiobolus</taxon>
    </lineage>
</organism>
<feature type="domain" description="Peptidase S9A N-terminal" evidence="2">
    <location>
        <begin position="42"/>
        <end position="140"/>
    </location>
</feature>
<dbReference type="AlphaFoldDB" id="A0A137NVE7"/>
<keyword evidence="1" id="KW-0732">Signal</keyword>
<gene>
    <name evidence="3" type="ORF">CONCODRAFT_73490</name>
</gene>
<dbReference type="GO" id="GO:0004252">
    <property type="term" value="F:serine-type endopeptidase activity"/>
    <property type="evidence" value="ECO:0007669"/>
    <property type="project" value="InterPro"/>
</dbReference>
<protein>
    <recommendedName>
        <fullName evidence="2">Peptidase S9A N-terminal domain-containing protein</fullName>
    </recommendedName>
</protein>
<keyword evidence="4" id="KW-1185">Reference proteome</keyword>
<dbReference type="Gene3D" id="3.40.50.1820">
    <property type="entry name" value="alpha/beta hydrolase"/>
    <property type="match status" value="1"/>
</dbReference>
<dbReference type="InterPro" id="IPR051167">
    <property type="entry name" value="Prolyl_oligopep/macrocyclase"/>
</dbReference>
<evidence type="ECO:0000313" key="4">
    <source>
        <dbReference type="Proteomes" id="UP000070444"/>
    </source>
</evidence>
<feature type="signal peptide" evidence="1">
    <location>
        <begin position="1"/>
        <end position="20"/>
    </location>
</feature>
<feature type="chain" id="PRO_5007294142" description="Peptidase S9A N-terminal domain-containing protein" evidence="1">
    <location>
        <begin position="21"/>
        <end position="158"/>
    </location>
</feature>
<dbReference type="GO" id="GO:0070012">
    <property type="term" value="F:oligopeptidase activity"/>
    <property type="evidence" value="ECO:0007669"/>
    <property type="project" value="TreeGrafter"/>
</dbReference>
<dbReference type="GO" id="GO:0005829">
    <property type="term" value="C:cytosol"/>
    <property type="evidence" value="ECO:0007669"/>
    <property type="project" value="TreeGrafter"/>
</dbReference>
<dbReference type="PANTHER" id="PTHR42881:SF2">
    <property type="entry name" value="PROLYL ENDOPEPTIDASE"/>
    <property type="match status" value="1"/>
</dbReference>
<name>A0A137NVE7_CONC2</name>
<evidence type="ECO:0000256" key="1">
    <source>
        <dbReference type="SAM" id="SignalP"/>
    </source>
</evidence>
<sequence>MIVNNFIQLTLLSLLTKAQVTNFGSEDGLTEVRKRVAEWEYPVAPRDESATDTYWGKTVQDPYRPLKSLLDPKTLKIIDESNQFTKKVLDLDVTRSSVRNDLERMSAYERTSLTANVNGTIYQLYNPGTYTQSILTRQRTTVLVKLLLKIFTKNFVDE</sequence>
<dbReference type="Pfam" id="PF02897">
    <property type="entry name" value="Peptidase_S9_N"/>
    <property type="match status" value="1"/>
</dbReference>
<dbReference type="PANTHER" id="PTHR42881">
    <property type="entry name" value="PROLYL ENDOPEPTIDASE"/>
    <property type="match status" value="1"/>
</dbReference>
<dbReference type="OrthoDB" id="248387at2759"/>
<accession>A0A137NVE7</accession>
<dbReference type="Proteomes" id="UP000070444">
    <property type="component" value="Unassembled WGS sequence"/>
</dbReference>
<dbReference type="InterPro" id="IPR023302">
    <property type="entry name" value="Pept_S9A_N"/>
</dbReference>
<reference evidence="3 4" key="1">
    <citation type="journal article" date="2015" name="Genome Biol. Evol.">
        <title>Phylogenomic analyses indicate that early fungi evolved digesting cell walls of algal ancestors of land plants.</title>
        <authorList>
            <person name="Chang Y."/>
            <person name="Wang S."/>
            <person name="Sekimoto S."/>
            <person name="Aerts A.L."/>
            <person name="Choi C."/>
            <person name="Clum A."/>
            <person name="LaButti K.M."/>
            <person name="Lindquist E.A."/>
            <person name="Yee Ngan C."/>
            <person name="Ohm R.A."/>
            <person name="Salamov A.A."/>
            <person name="Grigoriev I.V."/>
            <person name="Spatafora J.W."/>
            <person name="Berbee M.L."/>
        </authorList>
    </citation>
    <scope>NUCLEOTIDE SEQUENCE [LARGE SCALE GENOMIC DNA]</scope>
    <source>
        <strain evidence="3 4">NRRL 28638</strain>
    </source>
</reference>
<dbReference type="InterPro" id="IPR029058">
    <property type="entry name" value="AB_hydrolase_fold"/>
</dbReference>
<proteinExistence type="predicted"/>
<evidence type="ECO:0000313" key="3">
    <source>
        <dbReference type="EMBL" id="KXN66722.1"/>
    </source>
</evidence>